<reference evidence="2" key="1">
    <citation type="submission" date="2014-12" db="EMBL/GenBank/DDBJ databases">
        <title>Insight into the proteome of Arion vulgaris.</title>
        <authorList>
            <person name="Aradska J."/>
            <person name="Bulat T."/>
            <person name="Smidak R."/>
            <person name="Sarate P."/>
            <person name="Gangsoo J."/>
            <person name="Sialana F."/>
            <person name="Bilban M."/>
            <person name="Lubec G."/>
        </authorList>
    </citation>
    <scope>NUCLEOTIDE SEQUENCE</scope>
    <source>
        <tissue evidence="2">Skin</tissue>
    </source>
</reference>
<accession>A0A0B7A467</accession>
<proteinExistence type="predicted"/>
<sequence length="68" mass="8174">MYDLNNVLFGSFTFIKISIFPGFQLWEGYNKSHFTLPSMYKEGLDMKFIEHKLKYCFTNKQPIRKNNL</sequence>
<organism evidence="2">
    <name type="scientific">Arion vulgaris</name>
    <dbReference type="NCBI Taxonomy" id="1028688"/>
    <lineage>
        <taxon>Eukaryota</taxon>
        <taxon>Metazoa</taxon>
        <taxon>Spiralia</taxon>
        <taxon>Lophotrochozoa</taxon>
        <taxon>Mollusca</taxon>
        <taxon>Gastropoda</taxon>
        <taxon>Heterobranchia</taxon>
        <taxon>Euthyneura</taxon>
        <taxon>Panpulmonata</taxon>
        <taxon>Eupulmonata</taxon>
        <taxon>Stylommatophora</taxon>
        <taxon>Helicina</taxon>
        <taxon>Arionoidea</taxon>
        <taxon>Arionidae</taxon>
        <taxon>Arion</taxon>
    </lineage>
</organism>
<protein>
    <submittedName>
        <fullName evidence="2">Uncharacterized protein</fullName>
    </submittedName>
</protein>
<dbReference type="AlphaFoldDB" id="A0A0B7A467"/>
<gene>
    <name evidence="2" type="primary">ORF96835</name>
    <name evidence="1" type="synonym">ORF96833</name>
</gene>
<evidence type="ECO:0000313" key="2">
    <source>
        <dbReference type="EMBL" id="CEK75744.1"/>
    </source>
</evidence>
<name>A0A0B7A467_9EUPU</name>
<evidence type="ECO:0000313" key="1">
    <source>
        <dbReference type="EMBL" id="CEK75743.1"/>
    </source>
</evidence>
<dbReference type="EMBL" id="HACG01028879">
    <property type="protein sequence ID" value="CEK75744.1"/>
    <property type="molecule type" value="Transcribed_RNA"/>
</dbReference>
<dbReference type="EMBL" id="HACG01028878">
    <property type="protein sequence ID" value="CEK75743.1"/>
    <property type="molecule type" value="Transcribed_RNA"/>
</dbReference>